<feature type="domain" description="UspA" evidence="5">
    <location>
        <begin position="150"/>
        <end position="310"/>
    </location>
</feature>
<keyword evidence="3" id="KW-0963">Cytoplasm</keyword>
<keyword evidence="7" id="KW-1185">Reference proteome</keyword>
<comment type="function">
    <text evidence="4">Required for resistance to DNA-damaging agents.</text>
</comment>
<dbReference type="InterPro" id="IPR006016">
    <property type="entry name" value="UspA"/>
</dbReference>
<comment type="subcellular location">
    <subcellularLocation>
        <location evidence="1">Cytoplasm</location>
    </subcellularLocation>
</comment>
<dbReference type="Proteomes" id="UP000199345">
    <property type="component" value="Unassembled WGS sequence"/>
</dbReference>
<dbReference type="PANTHER" id="PTHR47892">
    <property type="entry name" value="UNIVERSAL STRESS PROTEIN E"/>
    <property type="match status" value="1"/>
</dbReference>
<evidence type="ECO:0000256" key="4">
    <source>
        <dbReference type="ARBA" id="ARBA00037131"/>
    </source>
</evidence>
<dbReference type="RefSeq" id="WP_090655148.1">
    <property type="nucleotide sequence ID" value="NZ_FOIA01000001.1"/>
</dbReference>
<gene>
    <name evidence="6" type="ORF">SAMN05216326_101153</name>
</gene>
<accession>A0A1H9Y9E2</accession>
<evidence type="ECO:0000313" key="7">
    <source>
        <dbReference type="Proteomes" id="UP000199345"/>
    </source>
</evidence>
<dbReference type="Gene3D" id="3.40.50.12370">
    <property type="match status" value="1"/>
</dbReference>
<protein>
    <submittedName>
        <fullName evidence="6">Nucleotide-binding universal stress protein, UspA family</fullName>
    </submittedName>
</protein>
<reference evidence="7" key="1">
    <citation type="submission" date="2016-10" db="EMBL/GenBank/DDBJ databases">
        <authorList>
            <person name="Varghese N."/>
            <person name="Submissions S."/>
        </authorList>
    </citation>
    <scope>NUCLEOTIDE SEQUENCE [LARGE SCALE GENOMIC DNA]</scope>
    <source>
        <strain evidence="7">Nm71</strain>
    </source>
</reference>
<evidence type="ECO:0000256" key="3">
    <source>
        <dbReference type="ARBA" id="ARBA00022490"/>
    </source>
</evidence>
<proteinExistence type="inferred from homology"/>
<dbReference type="AlphaFoldDB" id="A0A1H9Y9E2"/>
<comment type="similarity">
    <text evidence="2">Belongs to the universal stress protein A family.</text>
</comment>
<evidence type="ECO:0000313" key="6">
    <source>
        <dbReference type="EMBL" id="SES65563.1"/>
    </source>
</evidence>
<dbReference type="SUPFAM" id="SSF52402">
    <property type="entry name" value="Adenine nucleotide alpha hydrolases-like"/>
    <property type="match status" value="2"/>
</dbReference>
<dbReference type="PANTHER" id="PTHR47892:SF1">
    <property type="entry name" value="UNIVERSAL STRESS PROTEIN E"/>
    <property type="match status" value="1"/>
</dbReference>
<evidence type="ECO:0000259" key="5">
    <source>
        <dbReference type="Pfam" id="PF00582"/>
    </source>
</evidence>
<name>A0A1H9Y9E2_9PROT</name>
<dbReference type="PRINTS" id="PR01438">
    <property type="entry name" value="UNVRSLSTRESS"/>
</dbReference>
<feature type="domain" description="UspA" evidence="5">
    <location>
        <begin position="4"/>
        <end position="142"/>
    </location>
</feature>
<dbReference type="EMBL" id="FOIA01000001">
    <property type="protein sequence ID" value="SES65563.1"/>
    <property type="molecule type" value="Genomic_DNA"/>
</dbReference>
<dbReference type="InterPro" id="IPR006015">
    <property type="entry name" value="Universal_stress_UspA"/>
</dbReference>
<dbReference type="GO" id="GO:0005737">
    <property type="term" value="C:cytoplasm"/>
    <property type="evidence" value="ECO:0007669"/>
    <property type="project" value="UniProtKB-SubCell"/>
</dbReference>
<evidence type="ECO:0000256" key="2">
    <source>
        <dbReference type="ARBA" id="ARBA00008791"/>
    </source>
</evidence>
<dbReference type="Pfam" id="PF00582">
    <property type="entry name" value="Usp"/>
    <property type="match status" value="2"/>
</dbReference>
<dbReference type="OrthoDB" id="239260at2"/>
<sequence>MKLFNNLLYVFEQSTAQDTAIARAVSLAQNNQARLTIIDVIPEQKAKIGMPPGGPVSNDLTAAMIAQRRQMLKSLIAPYTTQLDFGIEILVGIKFLEVIRAVQRNDYDLVIKPAENPDWVERLFGSDDMHLLRKCPCPIWLMKPHEKSNYERIVAAVDFDPDETESDEQALNQLILGMSSSLALSDFAQLHLVHVWDVPEAGFASLWADNPKAAEMNMIEAVRLQHKAGMDTLIRMLSEQISADAYKYLTPRVHLLKGSAQKVIPALVKELKVDLVVMGTVARTGIPGFIIGNTAEAILDQLQCSVLAVKPPGFVSPVPRES</sequence>
<evidence type="ECO:0000256" key="1">
    <source>
        <dbReference type="ARBA" id="ARBA00004496"/>
    </source>
</evidence>
<organism evidence="6 7">
    <name type="scientific">Nitrosomonas marina</name>
    <dbReference type="NCBI Taxonomy" id="917"/>
    <lineage>
        <taxon>Bacteria</taxon>
        <taxon>Pseudomonadati</taxon>
        <taxon>Pseudomonadota</taxon>
        <taxon>Betaproteobacteria</taxon>
        <taxon>Nitrosomonadales</taxon>
        <taxon>Nitrosomonadaceae</taxon>
        <taxon>Nitrosomonas</taxon>
    </lineage>
</organism>